<evidence type="ECO:0000256" key="4">
    <source>
        <dbReference type="ARBA" id="ARBA00022741"/>
    </source>
</evidence>
<dbReference type="NCBIfam" id="NF008453">
    <property type="entry name" value="PRK11308.1"/>
    <property type="match status" value="2"/>
</dbReference>
<dbReference type="SUPFAM" id="SSF52540">
    <property type="entry name" value="P-loop containing nucleoside triphosphate hydrolases"/>
    <property type="match status" value="2"/>
</dbReference>
<keyword evidence="3" id="KW-0813">Transport</keyword>
<evidence type="ECO:0000313" key="8">
    <source>
        <dbReference type="Proteomes" id="UP000026941"/>
    </source>
</evidence>
<organism evidence="7 8">
    <name type="scientific">Rhizobium rhizogenes NBRC 13257</name>
    <dbReference type="NCBI Taxonomy" id="1220581"/>
    <lineage>
        <taxon>Bacteria</taxon>
        <taxon>Pseudomonadati</taxon>
        <taxon>Pseudomonadota</taxon>
        <taxon>Alphaproteobacteria</taxon>
        <taxon>Hyphomicrobiales</taxon>
        <taxon>Rhizobiaceae</taxon>
        <taxon>Rhizobium/Agrobacterium group</taxon>
        <taxon>Rhizobium</taxon>
    </lineage>
</organism>
<dbReference type="InterPro" id="IPR027417">
    <property type="entry name" value="P-loop_NTPase"/>
</dbReference>
<dbReference type="InterPro" id="IPR003439">
    <property type="entry name" value="ABC_transporter-like_ATP-bd"/>
</dbReference>
<dbReference type="InterPro" id="IPR013563">
    <property type="entry name" value="Oligopep_ABC_C"/>
</dbReference>
<dbReference type="PANTHER" id="PTHR43776:SF7">
    <property type="entry name" value="D,D-DIPEPTIDE TRANSPORT ATP-BINDING PROTEIN DDPF-RELATED"/>
    <property type="match status" value="1"/>
</dbReference>
<name>A0AA87U586_RHIRH</name>
<dbReference type="PANTHER" id="PTHR43776">
    <property type="entry name" value="TRANSPORT ATP-BINDING PROTEIN"/>
    <property type="match status" value="1"/>
</dbReference>
<evidence type="ECO:0000256" key="1">
    <source>
        <dbReference type="ARBA" id="ARBA00004417"/>
    </source>
</evidence>
<dbReference type="NCBIfam" id="NF007739">
    <property type="entry name" value="PRK10419.1"/>
    <property type="match status" value="2"/>
</dbReference>
<evidence type="ECO:0000256" key="5">
    <source>
        <dbReference type="ARBA" id="ARBA00022840"/>
    </source>
</evidence>
<dbReference type="SMART" id="SM00382">
    <property type="entry name" value="AAA"/>
    <property type="match status" value="2"/>
</dbReference>
<dbReference type="CDD" id="cd03257">
    <property type="entry name" value="ABC_NikE_OppD_transporters"/>
    <property type="match status" value="2"/>
</dbReference>
<keyword evidence="4" id="KW-0547">Nucleotide-binding</keyword>
<dbReference type="Pfam" id="PF08352">
    <property type="entry name" value="oligo_HPY"/>
    <property type="match status" value="1"/>
</dbReference>
<dbReference type="InterPro" id="IPR050319">
    <property type="entry name" value="ABC_transp_ATP-bind"/>
</dbReference>
<feature type="domain" description="ABC transporter" evidence="6">
    <location>
        <begin position="283"/>
        <end position="534"/>
    </location>
</feature>
<dbReference type="Proteomes" id="UP000026941">
    <property type="component" value="Unassembled WGS sequence"/>
</dbReference>
<dbReference type="Gene3D" id="3.40.50.300">
    <property type="entry name" value="P-loop containing nucleotide triphosphate hydrolases"/>
    <property type="match status" value="2"/>
</dbReference>
<comment type="similarity">
    <text evidence="2">Belongs to the ABC transporter superfamily.</text>
</comment>
<evidence type="ECO:0000256" key="3">
    <source>
        <dbReference type="ARBA" id="ARBA00022448"/>
    </source>
</evidence>
<accession>A0AA87U586</accession>
<gene>
    <name evidence="7" type="ORF">RRH01S_06_03360</name>
</gene>
<dbReference type="EMBL" id="BAYX01000006">
    <property type="protein sequence ID" value="GAJ93715.1"/>
    <property type="molecule type" value="Genomic_DNA"/>
</dbReference>
<dbReference type="InterPro" id="IPR017871">
    <property type="entry name" value="ABC_transporter-like_CS"/>
</dbReference>
<dbReference type="RefSeq" id="WP_042472879.1">
    <property type="nucleotide sequence ID" value="NZ_BAYX01000006.1"/>
</dbReference>
<dbReference type="GO" id="GO:0055085">
    <property type="term" value="P:transmembrane transport"/>
    <property type="evidence" value="ECO:0007669"/>
    <property type="project" value="UniProtKB-ARBA"/>
</dbReference>
<sequence>MSELAQNSVLQIRNYSLDYLTVNGVFHALKNIDLEIAAGEILGLVGESGSGKTSLAWSIMRYLPDNAREVAGAIRLQGEDLAARSPAEVNRMRGKQISMVFQDPGTSLNPTLSLGTQLTEALRRHRGLTKRQAWSEGEAMLARVGLKNPTQMMQRMPHEASGGEKQRVVIATAFACNPQCIIFDEPTTALDVITSRQILDLFLDLQAETGVASLYISHDLALLSRTAKRVAVMRRGEIVEQGAIDDIFKAPRQDYTRELLAAVPRPANRLVETRPTYQTQPLMEVENVSVHYGRKPFLSALTGRTFKRFTGNRAISLTVQPGEILGIVGESGSGKSTLAKAMTGLNPFEGRMTFAGRTITGLADMDRSYRKDVQLIFQHPDASLNPRQKIHEILSRPLKLYGAGEGGSLSQQIGDLLEQVRLPRTHADRYPHQLSGGEKQRVAIARAFASKPKLVICDEITSALDVSVQASIVQLLLELHRKHGTAFLFITHDLNLVRQIAHRIAVMYRGDLVEVVPSDEIASPDRADYTRQLIAAVPALASTSI</sequence>
<dbReference type="GO" id="GO:0005886">
    <property type="term" value="C:plasma membrane"/>
    <property type="evidence" value="ECO:0007669"/>
    <property type="project" value="UniProtKB-SubCell"/>
</dbReference>
<dbReference type="Pfam" id="PF00005">
    <property type="entry name" value="ABC_tran"/>
    <property type="match status" value="2"/>
</dbReference>
<dbReference type="GO" id="GO:0005524">
    <property type="term" value="F:ATP binding"/>
    <property type="evidence" value="ECO:0007669"/>
    <property type="project" value="UniProtKB-KW"/>
</dbReference>
<reference evidence="7 8" key="1">
    <citation type="submission" date="2014-05" db="EMBL/GenBank/DDBJ databases">
        <title>Whole genome shotgun sequence of Rhizobium rhizogenes NBRC 13257.</title>
        <authorList>
            <person name="Katano-Makiyama Y."/>
            <person name="Hosoyama A."/>
            <person name="Hashimoto M."/>
            <person name="Hosoyama Y."/>
            <person name="Noguchi M."/>
            <person name="Tsuchikane K."/>
            <person name="Kimura A."/>
            <person name="Ohji S."/>
            <person name="Ichikawa N."/>
            <person name="Yamazoe A."/>
            <person name="Fujita N."/>
        </authorList>
    </citation>
    <scope>NUCLEOTIDE SEQUENCE [LARGE SCALE GENOMIC DNA]</scope>
    <source>
        <strain evidence="7 8">NBRC 13257</strain>
    </source>
</reference>
<proteinExistence type="inferred from homology"/>
<feature type="domain" description="ABC transporter" evidence="6">
    <location>
        <begin position="12"/>
        <end position="260"/>
    </location>
</feature>
<evidence type="ECO:0000259" key="6">
    <source>
        <dbReference type="PROSITE" id="PS50893"/>
    </source>
</evidence>
<comment type="subcellular location">
    <subcellularLocation>
        <location evidence="1">Cell inner membrane</location>
        <topology evidence="1">Peripheral membrane protein</topology>
    </subcellularLocation>
</comment>
<dbReference type="GO" id="GO:0015833">
    <property type="term" value="P:peptide transport"/>
    <property type="evidence" value="ECO:0007669"/>
    <property type="project" value="InterPro"/>
</dbReference>
<keyword evidence="5 7" id="KW-0067">ATP-binding</keyword>
<dbReference type="PROSITE" id="PS00211">
    <property type="entry name" value="ABC_TRANSPORTER_1"/>
    <property type="match status" value="1"/>
</dbReference>
<evidence type="ECO:0000313" key="7">
    <source>
        <dbReference type="EMBL" id="GAJ93715.1"/>
    </source>
</evidence>
<comment type="caution">
    <text evidence="7">The sequence shown here is derived from an EMBL/GenBank/DDBJ whole genome shotgun (WGS) entry which is preliminary data.</text>
</comment>
<dbReference type="PROSITE" id="PS50893">
    <property type="entry name" value="ABC_TRANSPORTER_2"/>
    <property type="match status" value="2"/>
</dbReference>
<evidence type="ECO:0000256" key="2">
    <source>
        <dbReference type="ARBA" id="ARBA00005417"/>
    </source>
</evidence>
<protein>
    <submittedName>
        <fullName evidence="7">Peptide ABC transporter ATP-binding protein</fullName>
    </submittedName>
</protein>
<dbReference type="AlphaFoldDB" id="A0AA87U586"/>
<dbReference type="GO" id="GO:0016887">
    <property type="term" value="F:ATP hydrolysis activity"/>
    <property type="evidence" value="ECO:0007669"/>
    <property type="project" value="InterPro"/>
</dbReference>
<dbReference type="InterPro" id="IPR003593">
    <property type="entry name" value="AAA+_ATPase"/>
</dbReference>